<gene>
    <name evidence="1" type="ORF">FIBSPDRAFT_965030</name>
</gene>
<name>A0A165X3Q2_9AGAM</name>
<protein>
    <submittedName>
        <fullName evidence="1">Uncharacterized protein</fullName>
    </submittedName>
</protein>
<organism evidence="1">
    <name type="scientific">Athelia psychrophila</name>
    <dbReference type="NCBI Taxonomy" id="1759441"/>
    <lineage>
        <taxon>Eukaryota</taxon>
        <taxon>Fungi</taxon>
        <taxon>Dikarya</taxon>
        <taxon>Basidiomycota</taxon>
        <taxon>Agaricomycotina</taxon>
        <taxon>Agaricomycetes</taxon>
        <taxon>Agaricomycetidae</taxon>
        <taxon>Atheliales</taxon>
        <taxon>Atheliaceae</taxon>
        <taxon>Athelia</taxon>
    </lineage>
</organism>
<sequence length="325" mass="36154">MHMDICRSFVLEPAGISIIPPEVLSCAQVPLSDLFTYPLPPSSPPILRYYTSQLPGHSTCLTLKSLCHGTVYPAFAALKNVVSALDSLMTYEEVPAQFRRIESALSGAKMERAAAENRSKPVSSLPPEILAHIFQTHRNLHDGIWADVTPPSIRVSHVSAVWRDTALSEPSLWTKLVASPAYSLDFYNTMIFRSKQSQLAIAIEPKGPEYSRSAHALAELICSQSHRLRTLRIQATIHFLQQHIPSLRNLSAPYMAHLQFSNTSPVFTEVGNPLNGRVFTGGTWKRLIFESHNMPLQFHPPLTAIYKMAFSPQVPSTSLRCILLS</sequence>
<proteinExistence type="predicted"/>
<dbReference type="InterPro" id="IPR036047">
    <property type="entry name" value="F-box-like_dom_sf"/>
</dbReference>
<reference evidence="1" key="1">
    <citation type="journal article" date="2016" name="Mol. Biol. Evol.">
        <title>Comparative Genomics of Early-Diverging Mushroom-Forming Fungi Provides Insights into the Origins of Lignocellulose Decay Capabilities.</title>
        <authorList>
            <person name="Nagy L.G."/>
            <person name="Riley R."/>
            <person name="Tritt A."/>
            <person name="Adam C."/>
            <person name="Daum C."/>
            <person name="Floudas D."/>
            <person name="Sun H."/>
            <person name="Yadav J.S."/>
            <person name="Pangilinan J."/>
            <person name="Larsson K.H."/>
            <person name="Matsuura K."/>
            <person name="Barry K."/>
            <person name="Labutti K."/>
            <person name="Kuo R."/>
            <person name="Ohm R.A."/>
            <person name="Bhattacharya S.S."/>
            <person name="Shirouzu T."/>
            <person name="Yoshinaga Y."/>
            <person name="Martin F.M."/>
            <person name="Grigoriev I.V."/>
            <person name="Hibbett D.S."/>
        </authorList>
    </citation>
    <scope>NUCLEOTIDE SEQUENCE [LARGE SCALE GENOMIC DNA]</scope>
    <source>
        <strain evidence="1">CBS 109695</strain>
    </source>
</reference>
<dbReference type="EMBL" id="KV417729">
    <property type="protein sequence ID" value="KZP08167.1"/>
    <property type="molecule type" value="Genomic_DNA"/>
</dbReference>
<dbReference type="OrthoDB" id="2269034at2759"/>
<dbReference type="SUPFAM" id="SSF81383">
    <property type="entry name" value="F-box domain"/>
    <property type="match status" value="1"/>
</dbReference>
<accession>A0A165X3Q2</accession>
<dbReference type="Gene3D" id="1.20.1280.50">
    <property type="match status" value="1"/>
</dbReference>
<dbReference type="AlphaFoldDB" id="A0A165X3Q2"/>
<evidence type="ECO:0000313" key="1">
    <source>
        <dbReference type="EMBL" id="KZP08167.1"/>
    </source>
</evidence>